<dbReference type="AlphaFoldDB" id="A0A1X4N759"/>
<keyword evidence="2" id="KW-1185">Reference proteome</keyword>
<dbReference type="EMBL" id="JFKC01000059">
    <property type="protein sequence ID" value="OSQ42081.1"/>
    <property type="molecule type" value="Genomic_DNA"/>
</dbReference>
<dbReference type="OrthoDB" id="5395100at2"/>
<accession>A0A1X4N759</accession>
<evidence type="ECO:0000313" key="2">
    <source>
        <dbReference type="Proteomes" id="UP000193926"/>
    </source>
</evidence>
<evidence type="ECO:0000313" key="1">
    <source>
        <dbReference type="EMBL" id="OSQ42081.1"/>
    </source>
</evidence>
<sequence>MLYLKRGDRLPSVGMAQKLLNTCRELDPRLAGLPELLADGIFGQNTQRAVSSAKSALGITPANPVFDRFLWRPLADMAKWRIVDVCDRVLEFQLFNGKTRADRVRELVQKQQAEDPNLPTWRAELIANRKINNWIKDAYICRLQYNRFVAMGSNPISLKSKEQVYDKIRRGLAERSRDGWQVVLLRFTGHGSPGSQGVAGSLFGMVELTRDAVLMQEDDSDKDFIDAIMIGGMAMPMCPFGVIELHGCRIAGRSKARDRRRNRPKVDGSAFVTLFANEMARPVTAGTQTQYIGNAALDASFDGPTVTAIPGGSTIEKWFASR</sequence>
<dbReference type="RefSeq" id="WP_085641677.1">
    <property type="nucleotide sequence ID" value="NZ_JFKC01000059.1"/>
</dbReference>
<dbReference type="Proteomes" id="UP000193926">
    <property type="component" value="Unassembled WGS sequence"/>
</dbReference>
<dbReference type="Gene3D" id="1.10.101.10">
    <property type="entry name" value="PGBD-like superfamily/PGBD"/>
    <property type="match status" value="1"/>
</dbReference>
<evidence type="ECO:0008006" key="3">
    <source>
        <dbReference type="Google" id="ProtNLM"/>
    </source>
</evidence>
<proteinExistence type="predicted"/>
<gene>
    <name evidence="1" type="ORF">MGEO_20830</name>
</gene>
<protein>
    <recommendedName>
        <fullName evidence="3">Peptidoglycan binding-like domain-containing protein</fullName>
    </recommendedName>
</protein>
<name>A0A1X4N759_9RHOB</name>
<dbReference type="InterPro" id="IPR036366">
    <property type="entry name" value="PGBDSf"/>
</dbReference>
<organism evidence="1 2">
    <name type="scientific">Marivita geojedonensis</name>
    <dbReference type="NCBI Taxonomy" id="1123756"/>
    <lineage>
        <taxon>Bacteria</taxon>
        <taxon>Pseudomonadati</taxon>
        <taxon>Pseudomonadota</taxon>
        <taxon>Alphaproteobacteria</taxon>
        <taxon>Rhodobacterales</taxon>
        <taxon>Roseobacteraceae</taxon>
        <taxon>Marivita</taxon>
    </lineage>
</organism>
<comment type="caution">
    <text evidence="1">The sequence shown here is derived from an EMBL/GenBank/DDBJ whole genome shotgun (WGS) entry which is preliminary data.</text>
</comment>
<reference evidence="1 2" key="1">
    <citation type="submission" date="2014-03" db="EMBL/GenBank/DDBJ databases">
        <title>The draft genome sequence of Marivita geojedonensis KCTC 23882.</title>
        <authorList>
            <person name="Lai Q."/>
            <person name="Shao Z."/>
        </authorList>
    </citation>
    <scope>NUCLEOTIDE SEQUENCE [LARGE SCALE GENOMIC DNA]</scope>
    <source>
        <strain evidence="1 2">DPG-138</strain>
    </source>
</reference>